<feature type="compositionally biased region" description="Polar residues" evidence="1">
    <location>
        <begin position="68"/>
        <end position="77"/>
    </location>
</feature>
<sequence>MAKTCKTNRGDKPPLVLSLDGPIGPPSDRAVELVARILWNIGRRVPDVDRNETIGDNNGPGKGGGHDSSCSVLPQEQ</sequence>
<organism evidence="2 3">
    <name type="scientific">Limnoglobus roseus</name>
    <dbReference type="NCBI Taxonomy" id="2598579"/>
    <lineage>
        <taxon>Bacteria</taxon>
        <taxon>Pseudomonadati</taxon>
        <taxon>Planctomycetota</taxon>
        <taxon>Planctomycetia</taxon>
        <taxon>Gemmatales</taxon>
        <taxon>Gemmataceae</taxon>
        <taxon>Limnoglobus</taxon>
    </lineage>
</organism>
<reference evidence="3" key="1">
    <citation type="submission" date="2019-08" db="EMBL/GenBank/DDBJ databases">
        <title>Limnoglobus roseus gen. nov., sp. nov., a novel freshwater planctomycete with a giant genome from the family Gemmataceae.</title>
        <authorList>
            <person name="Kulichevskaya I.S."/>
            <person name="Naumoff D.G."/>
            <person name="Miroshnikov K."/>
            <person name="Ivanova A."/>
            <person name="Philippov D.A."/>
            <person name="Hakobyan A."/>
            <person name="Rijpstra I.C."/>
            <person name="Sinninghe Damste J.S."/>
            <person name="Liesack W."/>
            <person name="Dedysh S.N."/>
        </authorList>
    </citation>
    <scope>NUCLEOTIDE SEQUENCE [LARGE SCALE GENOMIC DNA]</scope>
    <source>
        <strain evidence="3">PX52</strain>
    </source>
</reference>
<evidence type="ECO:0000313" key="3">
    <source>
        <dbReference type="Proteomes" id="UP000324974"/>
    </source>
</evidence>
<proteinExistence type="predicted"/>
<feature type="region of interest" description="Disordered" evidence="1">
    <location>
        <begin position="1"/>
        <end position="25"/>
    </location>
</feature>
<evidence type="ECO:0000256" key="1">
    <source>
        <dbReference type="SAM" id="MobiDB-lite"/>
    </source>
</evidence>
<dbReference type="Proteomes" id="UP000324974">
    <property type="component" value="Chromosome"/>
</dbReference>
<dbReference type="KEGG" id="lrs:PX52LOC_02839"/>
<feature type="region of interest" description="Disordered" evidence="1">
    <location>
        <begin position="45"/>
        <end position="77"/>
    </location>
</feature>
<evidence type="ECO:0000313" key="2">
    <source>
        <dbReference type="EMBL" id="QEL15903.1"/>
    </source>
</evidence>
<protein>
    <submittedName>
        <fullName evidence="2">Uncharacterized protein</fullName>
    </submittedName>
</protein>
<dbReference type="EMBL" id="CP042425">
    <property type="protein sequence ID" value="QEL15903.1"/>
    <property type="molecule type" value="Genomic_DNA"/>
</dbReference>
<gene>
    <name evidence="2" type="ORF">PX52LOC_02839</name>
</gene>
<dbReference type="AlphaFoldDB" id="A0A5C1ACH4"/>
<name>A0A5C1ACH4_9BACT</name>
<keyword evidence="3" id="KW-1185">Reference proteome</keyword>
<accession>A0A5C1ACH4</accession>